<dbReference type="PATRIC" id="fig|47311.3.peg.2127"/>
<dbReference type="Proteomes" id="UP000077275">
    <property type="component" value="Unassembled WGS sequence"/>
</dbReference>
<evidence type="ECO:0008006" key="4">
    <source>
        <dbReference type="Google" id="ProtNLM"/>
    </source>
</evidence>
<dbReference type="RefSeq" id="WP_157082573.1">
    <property type="nucleotide sequence ID" value="NZ_LWMW01000148.1"/>
</dbReference>
<dbReference type="OrthoDB" id="80968at2157"/>
<dbReference type="EMBL" id="LWMW01000148">
    <property type="protein sequence ID" value="KZX14761.1"/>
    <property type="molecule type" value="Genomic_DNA"/>
</dbReference>
<evidence type="ECO:0000313" key="3">
    <source>
        <dbReference type="Proteomes" id="UP000077275"/>
    </source>
</evidence>
<accession>A0A166CQD6</accession>
<dbReference type="AlphaFoldDB" id="A0A166CQD6"/>
<keyword evidence="1" id="KW-0175">Coiled coil</keyword>
<reference evidence="2 3" key="1">
    <citation type="submission" date="2016-04" db="EMBL/GenBank/DDBJ databases">
        <title>Genome sequence of Methanobrevibacter cuticularis DSM 11139.</title>
        <authorList>
            <person name="Poehlein A."/>
            <person name="Seedorf H."/>
            <person name="Daniel R."/>
        </authorList>
    </citation>
    <scope>NUCLEOTIDE SEQUENCE [LARGE SCALE GENOMIC DNA]</scope>
    <source>
        <strain evidence="2 3">DSM 11139</strain>
    </source>
</reference>
<evidence type="ECO:0000256" key="1">
    <source>
        <dbReference type="SAM" id="Coils"/>
    </source>
</evidence>
<feature type="coiled-coil region" evidence="1">
    <location>
        <begin position="17"/>
        <end position="51"/>
    </location>
</feature>
<keyword evidence="3" id="KW-1185">Reference proteome</keyword>
<protein>
    <recommendedName>
        <fullName evidence="4">Chromosome partition protein Smc</fullName>
    </recommendedName>
</protein>
<sequence length="142" mass="17054">MKNDSSNSERNDTTINFTELKKELKSKKIQLNKANERIATLNKMLDSCHERLDNNINEKSKLYDEVQKFQVMKLNLQLKKLEDIEQKFLKSEHRAEVTKKLLDDSKREIAILKRIINEFENLSFYDFIRNNRSNSYSKYFKK</sequence>
<proteinExistence type="predicted"/>
<evidence type="ECO:0000313" key="2">
    <source>
        <dbReference type="EMBL" id="KZX14761.1"/>
    </source>
</evidence>
<gene>
    <name evidence="2" type="ORF">MBCUT_19550</name>
</gene>
<comment type="caution">
    <text evidence="2">The sequence shown here is derived from an EMBL/GenBank/DDBJ whole genome shotgun (WGS) entry which is preliminary data.</text>
</comment>
<name>A0A166CQD6_9EURY</name>
<organism evidence="2 3">
    <name type="scientific">Methanobrevibacter cuticularis</name>
    <dbReference type="NCBI Taxonomy" id="47311"/>
    <lineage>
        <taxon>Archaea</taxon>
        <taxon>Methanobacteriati</taxon>
        <taxon>Methanobacteriota</taxon>
        <taxon>Methanomada group</taxon>
        <taxon>Methanobacteria</taxon>
        <taxon>Methanobacteriales</taxon>
        <taxon>Methanobacteriaceae</taxon>
        <taxon>Methanobrevibacter</taxon>
    </lineage>
</organism>